<name>L8JVQ6_9BACT</name>
<dbReference type="EMBL" id="AMZN01000026">
    <property type="protein sequence ID" value="ELR72253.1"/>
    <property type="molecule type" value="Genomic_DNA"/>
</dbReference>
<evidence type="ECO:0000313" key="2">
    <source>
        <dbReference type="Proteomes" id="UP000011135"/>
    </source>
</evidence>
<evidence type="ECO:0008006" key="3">
    <source>
        <dbReference type="Google" id="ProtNLM"/>
    </source>
</evidence>
<sequence>MQEVLIIILFLGALAYLGNMLYKQTRGNSGCSSNCGCDSAPVANFKKVQNNKS</sequence>
<dbReference type="AlphaFoldDB" id="L8JVQ6"/>
<dbReference type="Pfam" id="PF12669">
    <property type="entry name" value="FeoB_associated"/>
    <property type="match status" value="1"/>
</dbReference>
<evidence type="ECO:0000313" key="1">
    <source>
        <dbReference type="EMBL" id="ELR72253.1"/>
    </source>
</evidence>
<accession>L8JVQ6</accession>
<gene>
    <name evidence="1" type="ORF">C900_01807</name>
</gene>
<organism evidence="1 2">
    <name type="scientific">Fulvivirga imtechensis AK7</name>
    <dbReference type="NCBI Taxonomy" id="1237149"/>
    <lineage>
        <taxon>Bacteria</taxon>
        <taxon>Pseudomonadati</taxon>
        <taxon>Bacteroidota</taxon>
        <taxon>Cytophagia</taxon>
        <taxon>Cytophagales</taxon>
        <taxon>Fulvivirgaceae</taxon>
        <taxon>Fulvivirga</taxon>
    </lineage>
</organism>
<dbReference type="Proteomes" id="UP000011135">
    <property type="component" value="Unassembled WGS sequence"/>
</dbReference>
<keyword evidence="2" id="KW-1185">Reference proteome</keyword>
<dbReference type="STRING" id="1237149.C900_01807"/>
<protein>
    <recommendedName>
        <fullName evidence="3">FeoB-associated Cys-rich membrane protein</fullName>
    </recommendedName>
</protein>
<comment type="caution">
    <text evidence="1">The sequence shown here is derived from an EMBL/GenBank/DDBJ whole genome shotgun (WGS) entry which is preliminary data.</text>
</comment>
<proteinExistence type="predicted"/>
<reference evidence="1 2" key="1">
    <citation type="submission" date="2012-12" db="EMBL/GenBank/DDBJ databases">
        <title>Genome assembly of Fulvivirga imtechensis AK7.</title>
        <authorList>
            <person name="Nupur N."/>
            <person name="Khatri I."/>
            <person name="Kumar R."/>
            <person name="Subramanian S."/>
            <person name="Pinnaka A."/>
        </authorList>
    </citation>
    <scope>NUCLEOTIDE SEQUENCE [LARGE SCALE GENOMIC DNA]</scope>
    <source>
        <strain evidence="1 2">AK7</strain>
    </source>
</reference>